<protein>
    <submittedName>
        <fullName evidence="2">Putative wc protein</fullName>
    </submittedName>
</protein>
<feature type="signal peptide" evidence="1">
    <location>
        <begin position="1"/>
        <end position="22"/>
    </location>
</feature>
<keyword evidence="1" id="KW-0732">Signal</keyword>
<evidence type="ECO:0000256" key="1">
    <source>
        <dbReference type="SAM" id="SignalP"/>
    </source>
</evidence>
<evidence type="ECO:0000313" key="2">
    <source>
        <dbReference type="EMBL" id="JAA72258.1"/>
    </source>
</evidence>
<organism evidence="2">
    <name type="scientific">Ixodes ricinus</name>
    <name type="common">Common tick</name>
    <name type="synonym">Acarus ricinus</name>
    <dbReference type="NCBI Taxonomy" id="34613"/>
    <lineage>
        <taxon>Eukaryota</taxon>
        <taxon>Metazoa</taxon>
        <taxon>Ecdysozoa</taxon>
        <taxon>Arthropoda</taxon>
        <taxon>Chelicerata</taxon>
        <taxon>Arachnida</taxon>
        <taxon>Acari</taxon>
        <taxon>Parasitiformes</taxon>
        <taxon>Ixodida</taxon>
        <taxon>Ixodoidea</taxon>
        <taxon>Ixodidae</taxon>
        <taxon>Ixodinae</taxon>
        <taxon>Ixodes</taxon>
    </lineage>
</organism>
<sequence length="125" mass="13919">MIKLMFLAIFAALVLLHVDVDGGLVKPEQAYDCYWKISNASDRVCRNHNQDGFFFLNVYTCSARCRSGNMERRLPPGITCEENGSGRPRPGTLECVGEIGQNDDPLICFGCTPDVTDKLSRWQSG</sequence>
<dbReference type="AlphaFoldDB" id="A0A0K8RMZ2"/>
<reference evidence="2" key="1">
    <citation type="submission" date="2012-12" db="EMBL/GenBank/DDBJ databases">
        <title>Identification and characterization of a phenylalanine ammonia-lyase gene family in Isatis indigotica Fort.</title>
        <authorList>
            <person name="Liu Q."/>
            <person name="Chen J."/>
            <person name="Zhou X."/>
            <person name="Di P."/>
            <person name="Xiao Y."/>
            <person name="Xuan H."/>
            <person name="Zhang L."/>
            <person name="Chen W."/>
        </authorList>
    </citation>
    <scope>NUCLEOTIDE SEQUENCE</scope>
    <source>
        <tissue evidence="2">Salivary gland</tissue>
    </source>
</reference>
<name>A0A0K8RMZ2_IXORI</name>
<proteinExistence type="evidence at transcript level"/>
<feature type="chain" id="PRO_5005518913" evidence="1">
    <location>
        <begin position="23"/>
        <end position="125"/>
    </location>
</feature>
<accession>A0A0K8RMZ2</accession>
<dbReference type="EMBL" id="GADI01001550">
    <property type="protein sequence ID" value="JAA72258.1"/>
    <property type="molecule type" value="mRNA"/>
</dbReference>